<evidence type="ECO:0000256" key="7">
    <source>
        <dbReference type="ARBA" id="ARBA00022840"/>
    </source>
</evidence>
<reference evidence="14 15" key="1">
    <citation type="submission" date="2023-01" db="EMBL/GenBank/DDBJ databases">
        <title>Description of Helicobacter ibis sp. nov. isolated from faecal droppings of black-faced ibis (Theristicus melanopis).</title>
        <authorList>
            <person name="Lopez-Cantillo M."/>
            <person name="Vidal-Veuthey B."/>
            <person name="Mella A."/>
            <person name="De La Haba R."/>
            <person name="Collado L."/>
        </authorList>
    </citation>
    <scope>NUCLEOTIDE SEQUENCE [LARGE SCALE GENOMIC DNA]</scope>
    <source>
        <strain evidence="14 15">A82</strain>
    </source>
</reference>
<evidence type="ECO:0000256" key="8">
    <source>
        <dbReference type="ARBA" id="ARBA00023125"/>
    </source>
</evidence>
<name>A0ABT4VEZ8_9HELI</name>
<dbReference type="InterPro" id="IPR007692">
    <property type="entry name" value="DNA_helicase_DnaB"/>
</dbReference>
<evidence type="ECO:0000256" key="5">
    <source>
        <dbReference type="ARBA" id="ARBA00022801"/>
    </source>
</evidence>
<dbReference type="NCBIfam" id="NF006306">
    <property type="entry name" value="PRK08506.1"/>
    <property type="match status" value="1"/>
</dbReference>
<organism evidence="14 15">
    <name type="scientific">Helicobacter ibis</name>
    <dbReference type="NCBI Taxonomy" id="2962633"/>
    <lineage>
        <taxon>Bacteria</taxon>
        <taxon>Pseudomonadati</taxon>
        <taxon>Campylobacterota</taxon>
        <taxon>Epsilonproteobacteria</taxon>
        <taxon>Campylobacterales</taxon>
        <taxon>Helicobacteraceae</taxon>
        <taxon>Helicobacter</taxon>
    </lineage>
</organism>
<evidence type="ECO:0000256" key="1">
    <source>
        <dbReference type="ARBA" id="ARBA00008428"/>
    </source>
</evidence>
<keyword evidence="9" id="KW-0413">Isomerase</keyword>
<dbReference type="InterPro" id="IPR007694">
    <property type="entry name" value="DNA_helicase_DnaB-like_C"/>
</dbReference>
<protein>
    <recommendedName>
        <fullName evidence="11 12">Replicative DNA helicase</fullName>
        <ecNumber evidence="11 12">5.6.2.3</ecNumber>
    </recommendedName>
</protein>
<comment type="caution">
    <text evidence="14">The sequence shown here is derived from an EMBL/GenBank/DDBJ whole genome shotgun (WGS) entry which is preliminary data.</text>
</comment>
<dbReference type="RefSeq" id="WP_271021615.1">
    <property type="nucleotide sequence ID" value="NZ_JAQHXR010000003.1"/>
</dbReference>
<keyword evidence="3 12" id="KW-0235">DNA replication</keyword>
<dbReference type="InterPro" id="IPR007693">
    <property type="entry name" value="DNA_helicase_DnaB-like_N"/>
</dbReference>
<accession>A0ABT4VEZ8</accession>
<dbReference type="InterPro" id="IPR027417">
    <property type="entry name" value="P-loop_NTPase"/>
</dbReference>
<dbReference type="EMBL" id="JAQHXR010000003">
    <property type="protein sequence ID" value="MDA3969277.1"/>
    <property type="molecule type" value="Genomic_DNA"/>
</dbReference>
<dbReference type="CDD" id="cd00984">
    <property type="entry name" value="DnaB_C"/>
    <property type="match status" value="1"/>
</dbReference>
<keyword evidence="7 12" id="KW-0067">ATP-binding</keyword>
<dbReference type="Pfam" id="PF00772">
    <property type="entry name" value="DnaB"/>
    <property type="match status" value="1"/>
</dbReference>
<sequence length="472" mass="53550">MSEVHRIQEERIVLRSMIYNEEHIEVAERIISADDFIYKPNGGIFLAILELKNLELPIEHNAILQKAKTYKFSESDLLEVLSITGVANIETYSHNIKEYSLKRKLMKLATQINEDYMFDKSSSEIIGMLESEIYNITTTKESSEFKVAQEVVTKTMLYIEDMKKKGNLTLIGIDTGFRDLNKQTTGFGEGDLIIVAARPAMGKTTLVLNMAQRALDTGKGVAFFSLEMPSEQLMLRMLAAKTKISLQNLRIGDLQDGELSMLSKAADEMSKAPLFIDDNSSLTINDLKSKLKRLKTKHPEVSIAIVDYLQLMISSDNKDRHQQVSDISRGLKTLARELKMPIIALSQLNRSLESRSDRRPMLSDLRESGAIEQDADIILFVYREAVYKAKDAKEREEALKKAGEFEKAKAVQQEQIQDNEEAEIIIGKQRNGPTGTIKLQFHKRFSKFEDIALDVREPHININTELIDMPSI</sequence>
<dbReference type="Gene3D" id="1.10.860.10">
    <property type="entry name" value="DNAb Helicase, Chain A"/>
    <property type="match status" value="1"/>
</dbReference>
<proteinExistence type="inferred from homology"/>
<dbReference type="PROSITE" id="PS51199">
    <property type="entry name" value="SF4_HELICASE"/>
    <property type="match status" value="1"/>
</dbReference>
<comment type="similarity">
    <text evidence="1 12">Belongs to the helicase family. DnaB subfamily.</text>
</comment>
<comment type="catalytic activity">
    <reaction evidence="10 12">
        <text>ATP + H2O = ADP + phosphate + H(+)</text>
        <dbReference type="Rhea" id="RHEA:13065"/>
        <dbReference type="ChEBI" id="CHEBI:15377"/>
        <dbReference type="ChEBI" id="CHEBI:15378"/>
        <dbReference type="ChEBI" id="CHEBI:30616"/>
        <dbReference type="ChEBI" id="CHEBI:43474"/>
        <dbReference type="ChEBI" id="CHEBI:456216"/>
        <dbReference type="EC" id="5.6.2.3"/>
    </reaction>
</comment>
<evidence type="ECO:0000256" key="12">
    <source>
        <dbReference type="RuleBase" id="RU362085"/>
    </source>
</evidence>
<keyword evidence="6 12" id="KW-0347">Helicase</keyword>
<dbReference type="GO" id="GO:0016787">
    <property type="term" value="F:hydrolase activity"/>
    <property type="evidence" value="ECO:0007669"/>
    <property type="project" value="UniProtKB-KW"/>
</dbReference>
<dbReference type="SUPFAM" id="SSF52540">
    <property type="entry name" value="P-loop containing nucleoside triphosphate hydrolases"/>
    <property type="match status" value="1"/>
</dbReference>
<evidence type="ECO:0000256" key="3">
    <source>
        <dbReference type="ARBA" id="ARBA00022705"/>
    </source>
</evidence>
<keyword evidence="2 12" id="KW-0639">Primosome</keyword>
<evidence type="ECO:0000256" key="10">
    <source>
        <dbReference type="ARBA" id="ARBA00048954"/>
    </source>
</evidence>
<evidence type="ECO:0000256" key="4">
    <source>
        <dbReference type="ARBA" id="ARBA00022741"/>
    </source>
</evidence>
<evidence type="ECO:0000259" key="13">
    <source>
        <dbReference type="PROSITE" id="PS51199"/>
    </source>
</evidence>
<keyword evidence="4 12" id="KW-0547">Nucleotide-binding</keyword>
<dbReference type="NCBIfam" id="TIGR00665">
    <property type="entry name" value="DnaB"/>
    <property type="match status" value="1"/>
</dbReference>
<evidence type="ECO:0000256" key="2">
    <source>
        <dbReference type="ARBA" id="ARBA00022515"/>
    </source>
</evidence>
<dbReference type="EC" id="5.6.2.3" evidence="11 12"/>
<evidence type="ECO:0000256" key="9">
    <source>
        <dbReference type="ARBA" id="ARBA00023235"/>
    </source>
</evidence>
<dbReference type="SUPFAM" id="SSF48024">
    <property type="entry name" value="N-terminal domain of DnaB helicase"/>
    <property type="match status" value="1"/>
</dbReference>
<dbReference type="GO" id="GO:0003678">
    <property type="term" value="F:DNA helicase activity"/>
    <property type="evidence" value="ECO:0007669"/>
    <property type="project" value="UniProtKB-EC"/>
</dbReference>
<dbReference type="InterPro" id="IPR016136">
    <property type="entry name" value="DNA_helicase_N/primase_C"/>
</dbReference>
<comment type="function">
    <text evidence="12">The main replicative DNA helicase, it participates in initiation and elongation during chromosome replication. Travels ahead of the DNA replisome, separating dsDNA into templates for DNA synthesis. A processive ATP-dependent 5'-3' DNA helicase it has DNA-dependent ATPase activity.</text>
</comment>
<evidence type="ECO:0000313" key="15">
    <source>
        <dbReference type="Proteomes" id="UP001210261"/>
    </source>
</evidence>
<dbReference type="Gene3D" id="3.40.50.300">
    <property type="entry name" value="P-loop containing nucleotide triphosphate hydrolases"/>
    <property type="match status" value="1"/>
</dbReference>
<keyword evidence="5 12" id="KW-0378">Hydrolase</keyword>
<dbReference type="PANTHER" id="PTHR30153">
    <property type="entry name" value="REPLICATIVE DNA HELICASE DNAB"/>
    <property type="match status" value="1"/>
</dbReference>
<keyword evidence="8 12" id="KW-0238">DNA-binding</keyword>
<keyword evidence="15" id="KW-1185">Reference proteome</keyword>
<gene>
    <name evidence="14" type="ORF">PF021_06250</name>
</gene>
<dbReference type="Pfam" id="PF03796">
    <property type="entry name" value="DnaB_C"/>
    <property type="match status" value="1"/>
</dbReference>
<evidence type="ECO:0000256" key="11">
    <source>
        <dbReference type="NCBIfam" id="TIGR00665"/>
    </source>
</evidence>
<evidence type="ECO:0000313" key="14">
    <source>
        <dbReference type="EMBL" id="MDA3969277.1"/>
    </source>
</evidence>
<dbReference type="PANTHER" id="PTHR30153:SF2">
    <property type="entry name" value="REPLICATIVE DNA HELICASE"/>
    <property type="match status" value="1"/>
</dbReference>
<dbReference type="Proteomes" id="UP001210261">
    <property type="component" value="Unassembled WGS sequence"/>
</dbReference>
<dbReference type="InterPro" id="IPR036185">
    <property type="entry name" value="DNA_heli_DnaB-like_N_sf"/>
</dbReference>
<feature type="domain" description="SF4 helicase" evidence="13">
    <location>
        <begin position="166"/>
        <end position="455"/>
    </location>
</feature>
<evidence type="ECO:0000256" key="6">
    <source>
        <dbReference type="ARBA" id="ARBA00022806"/>
    </source>
</evidence>